<keyword evidence="3" id="KW-1185">Reference proteome</keyword>
<proteinExistence type="predicted"/>
<accession>A0A5C0UIA0</accession>
<dbReference type="SUPFAM" id="SSF54523">
    <property type="entry name" value="Pili subunits"/>
    <property type="match status" value="1"/>
</dbReference>
<dbReference type="KEGG" id="nabu:FZC36_01640"/>
<dbReference type="InterPro" id="IPR045584">
    <property type="entry name" value="Pilin-like"/>
</dbReference>
<dbReference type="RefSeq" id="WP_148972255.1">
    <property type="nucleotide sequence ID" value="NZ_CP043314.1"/>
</dbReference>
<evidence type="ECO:0000313" key="3">
    <source>
        <dbReference type="Proteomes" id="UP000324924"/>
    </source>
</evidence>
<dbReference type="AlphaFoldDB" id="A0A5C0UIA0"/>
<dbReference type="OrthoDB" id="8480014at2"/>
<dbReference type="NCBIfam" id="TIGR02532">
    <property type="entry name" value="IV_pilin_GFxxxE"/>
    <property type="match status" value="1"/>
</dbReference>
<protein>
    <submittedName>
        <fullName evidence="2">Type II secretion system protein</fullName>
    </submittedName>
</protein>
<name>A0A5C0UIA0_9PROT</name>
<feature type="transmembrane region" description="Helical" evidence="1">
    <location>
        <begin position="29"/>
        <end position="50"/>
    </location>
</feature>
<evidence type="ECO:0000256" key="1">
    <source>
        <dbReference type="SAM" id="Phobius"/>
    </source>
</evidence>
<dbReference type="EMBL" id="CP043314">
    <property type="protein sequence ID" value="QEK39132.1"/>
    <property type="molecule type" value="Genomic_DNA"/>
</dbReference>
<keyword evidence="1" id="KW-0812">Transmembrane</keyword>
<dbReference type="Gene3D" id="3.30.700.10">
    <property type="entry name" value="Glycoprotein, Type 4 Pilin"/>
    <property type="match status" value="1"/>
</dbReference>
<evidence type="ECO:0000313" key="2">
    <source>
        <dbReference type="EMBL" id="QEK39132.1"/>
    </source>
</evidence>
<sequence>MKNKYISRNTNIMYINNVKKFLRPKGFSMLEMAIVLVIFGSLSSIMFSSMQKYVKWQRSEVTKSNMEKILKSLGTFVSSRGRLPYPSTPSNKFPDPDNPVTVAPGFEYPWPKNDKEWGNIYLYSGIVPFKTLQIPEHMAKDGNGRYFTYVMDTTLGGRTYVESVSPNDDRIKYEYDSDDKDIKISSFCFVRHYGDPTEITKGEITKGVGDSGYFKHIGLNFRASLVDLVHWREKISLIEDKTVYAYQLMYPEYIPQNNLATKYFISEMYQHDNDLYRQHHRPYVLNKAFSAKMSSSHKGLVVRDTIAVVLISHGDSGGWITPNGTRQPLKGDVSRGKRCNSKHNGSFFETDIETKKDKSKIFDDTVLFVSRFNFAALYGGFLCESLSSSQRHVPYIPAPHIADKIAKKQNLTEHNQ</sequence>
<dbReference type="Proteomes" id="UP000324924">
    <property type="component" value="Chromosome"/>
</dbReference>
<keyword evidence="1" id="KW-1133">Transmembrane helix</keyword>
<keyword evidence="1" id="KW-0472">Membrane</keyword>
<dbReference type="InterPro" id="IPR012902">
    <property type="entry name" value="N_methyl_site"/>
</dbReference>
<gene>
    <name evidence="2" type="ORF">FZC36_01640</name>
</gene>
<reference evidence="2 3" key="1">
    <citation type="submission" date="2019-08" db="EMBL/GenBank/DDBJ databases">
        <title>Highly reduced genomes of protist endosymbionts show evolutionary convergence.</title>
        <authorList>
            <person name="George E."/>
            <person name="Husnik F."/>
            <person name="Tashyreva D."/>
            <person name="Prokopchuk G."/>
            <person name="Horak A."/>
            <person name="Kwong W.K."/>
            <person name="Lukes J."/>
            <person name="Keeling P.J."/>
        </authorList>
    </citation>
    <scope>NUCLEOTIDE SEQUENCE [LARGE SCALE GENOMIC DNA]</scope>
    <source>
        <strain evidence="2">1604HC</strain>
    </source>
</reference>
<organism evidence="2 3">
    <name type="scientific">Candidatus Nesciobacter abundans</name>
    <dbReference type="NCBI Taxonomy" id="2601668"/>
    <lineage>
        <taxon>Bacteria</taxon>
        <taxon>Pseudomonadati</taxon>
        <taxon>Pseudomonadota</taxon>
        <taxon>Alphaproteobacteria</taxon>
        <taxon>Holosporales</taxon>
        <taxon>Holosporaceae</taxon>
        <taxon>Candidatus Nesciobacter</taxon>
    </lineage>
</organism>